<reference evidence="1" key="2">
    <citation type="journal article" date="2023" name="IMA Fungus">
        <title>Comparative genomic study of the Penicillium genus elucidates a diverse pangenome and 15 lateral gene transfer events.</title>
        <authorList>
            <person name="Petersen C."/>
            <person name="Sorensen T."/>
            <person name="Nielsen M.R."/>
            <person name="Sondergaard T.E."/>
            <person name="Sorensen J.L."/>
            <person name="Fitzpatrick D.A."/>
            <person name="Frisvad J.C."/>
            <person name="Nielsen K.L."/>
        </authorList>
    </citation>
    <scope>NUCLEOTIDE SEQUENCE</scope>
    <source>
        <strain evidence="1">IBT 23319</strain>
    </source>
</reference>
<dbReference type="OrthoDB" id="1100386at2759"/>
<proteinExistence type="predicted"/>
<organism evidence="1 2">
    <name type="scientific">Penicillium citrinum</name>
    <dbReference type="NCBI Taxonomy" id="5077"/>
    <lineage>
        <taxon>Eukaryota</taxon>
        <taxon>Fungi</taxon>
        <taxon>Dikarya</taxon>
        <taxon>Ascomycota</taxon>
        <taxon>Pezizomycotina</taxon>
        <taxon>Eurotiomycetes</taxon>
        <taxon>Eurotiomycetidae</taxon>
        <taxon>Eurotiales</taxon>
        <taxon>Aspergillaceae</taxon>
        <taxon>Penicillium</taxon>
    </lineage>
</organism>
<sequence length="185" mass="20633">MWVTDTPYEYPEDVNTIDWNYNNGTQLRDPSLKETSECYARIFSWYVKGGFTDVFGVYRKSVSPKTQFVGLALATRNVTRVKDFLHPANHKPGTPLDWISYHSYATPDNSTTQNEAAQSFKMASTFLAEVAEIEAVRKASSPLTRTTINELGTMDPPSDQLCSTIIIPSPGSIGFGLGEYTHTFS</sequence>
<evidence type="ECO:0000313" key="2">
    <source>
        <dbReference type="Proteomes" id="UP001147733"/>
    </source>
</evidence>
<dbReference type="EMBL" id="JAPQKT010000008">
    <property type="protein sequence ID" value="KAJ5223069.1"/>
    <property type="molecule type" value="Genomic_DNA"/>
</dbReference>
<dbReference type="Proteomes" id="UP001147733">
    <property type="component" value="Unassembled WGS sequence"/>
</dbReference>
<protein>
    <submittedName>
        <fullName evidence="1">Uncharacterized protein</fullName>
    </submittedName>
</protein>
<dbReference type="RefSeq" id="XP_056497992.1">
    <property type="nucleotide sequence ID" value="XM_056648227.1"/>
</dbReference>
<name>A0A9W9THW4_PENCI</name>
<gene>
    <name evidence="1" type="ORF">N7469_009309</name>
</gene>
<dbReference type="AlphaFoldDB" id="A0A9W9THW4"/>
<dbReference type="InterPro" id="IPR017853">
    <property type="entry name" value="GH"/>
</dbReference>
<reference evidence="1" key="1">
    <citation type="submission" date="2022-11" db="EMBL/GenBank/DDBJ databases">
        <authorList>
            <person name="Petersen C."/>
        </authorList>
    </citation>
    <scope>NUCLEOTIDE SEQUENCE</scope>
    <source>
        <strain evidence="1">IBT 23319</strain>
    </source>
</reference>
<evidence type="ECO:0000313" key="1">
    <source>
        <dbReference type="EMBL" id="KAJ5223069.1"/>
    </source>
</evidence>
<dbReference type="Gene3D" id="3.20.20.80">
    <property type="entry name" value="Glycosidases"/>
    <property type="match status" value="1"/>
</dbReference>
<dbReference type="SUPFAM" id="SSF51445">
    <property type="entry name" value="(Trans)glycosidases"/>
    <property type="match status" value="1"/>
</dbReference>
<keyword evidence="2" id="KW-1185">Reference proteome</keyword>
<accession>A0A9W9THW4</accession>
<dbReference type="GeneID" id="81387394"/>
<comment type="caution">
    <text evidence="1">The sequence shown here is derived from an EMBL/GenBank/DDBJ whole genome shotgun (WGS) entry which is preliminary data.</text>
</comment>